<accession>A0A2N4U4K4</accession>
<keyword evidence="1" id="KW-1133">Transmembrane helix</keyword>
<comment type="caution">
    <text evidence="2">The sequence shown here is derived from an EMBL/GenBank/DDBJ whole genome shotgun (WGS) entry which is preliminary data.</text>
</comment>
<organism evidence="2 3">
    <name type="scientific">Pollutimonas subterranea</name>
    <dbReference type="NCBI Taxonomy" id="2045210"/>
    <lineage>
        <taxon>Bacteria</taxon>
        <taxon>Pseudomonadati</taxon>
        <taxon>Pseudomonadota</taxon>
        <taxon>Betaproteobacteria</taxon>
        <taxon>Burkholderiales</taxon>
        <taxon>Alcaligenaceae</taxon>
        <taxon>Pollutimonas</taxon>
    </lineage>
</organism>
<feature type="transmembrane region" description="Helical" evidence="1">
    <location>
        <begin position="21"/>
        <end position="48"/>
    </location>
</feature>
<proteinExistence type="predicted"/>
<evidence type="ECO:0000313" key="3">
    <source>
        <dbReference type="Proteomes" id="UP000234190"/>
    </source>
</evidence>
<dbReference type="AlphaFoldDB" id="A0A2N4U4K4"/>
<reference evidence="2 3" key="1">
    <citation type="submission" date="2017-10" db="EMBL/GenBank/DDBJ databases">
        <title>Two draft genome sequences of Pusillimonas sp. strains isolated from a nitrate- and radionuclide-contaminated groundwater in Russia.</title>
        <authorList>
            <person name="Grouzdev D.S."/>
            <person name="Tourova T.P."/>
            <person name="Goeva M.A."/>
            <person name="Babich T.L."/>
            <person name="Sokolova D.S."/>
            <person name="Abdullin R."/>
            <person name="Poltaraus A.B."/>
            <person name="Toshchakov S.V."/>
            <person name="Nazina T.N."/>
        </authorList>
    </citation>
    <scope>NUCLEOTIDE SEQUENCE [LARGE SCALE GENOMIC DNA]</scope>
    <source>
        <strain evidence="2 3">JR1/69-3-13</strain>
    </source>
</reference>
<dbReference type="RefSeq" id="WP_048512751.1">
    <property type="nucleotide sequence ID" value="NZ_PDNW01000007.1"/>
</dbReference>
<dbReference type="EMBL" id="PDNW01000007">
    <property type="protein sequence ID" value="PLC49933.1"/>
    <property type="molecule type" value="Genomic_DNA"/>
</dbReference>
<protein>
    <submittedName>
        <fullName evidence="2">Uncharacterized protein</fullName>
    </submittedName>
</protein>
<sequence>MAKRNLAQAASWLGNIRARTWLILGGLAFAIVGLLVWAGIALLSWLWAQAPVATETGKRLADEAAATVEQAAPGLKEQAERWLPGIQEQADRWLPGLGEAPPARDVSGTDLGPVPRFPGLVRSHYARDGETTEVRYAGRAGFDAALAHYVRGFADAGFVQEVISAMPEEERHRFRHSQESIEFALMRRPGGLIEVRLQHSSRQ</sequence>
<dbReference type="Proteomes" id="UP000234190">
    <property type="component" value="Unassembled WGS sequence"/>
</dbReference>
<evidence type="ECO:0000313" key="2">
    <source>
        <dbReference type="EMBL" id="PLC49933.1"/>
    </source>
</evidence>
<dbReference type="OrthoDB" id="8527806at2"/>
<evidence type="ECO:0000256" key="1">
    <source>
        <dbReference type="SAM" id="Phobius"/>
    </source>
</evidence>
<keyword evidence="3" id="KW-1185">Reference proteome</keyword>
<keyword evidence="1" id="KW-0472">Membrane</keyword>
<keyword evidence="1" id="KW-0812">Transmembrane</keyword>
<gene>
    <name evidence="2" type="ORF">CR159_09785</name>
</gene>
<name>A0A2N4U4K4_9BURK</name>